<dbReference type="EMBL" id="BFCH01000036">
    <property type="protein sequence ID" value="GBG40596.1"/>
    <property type="molecule type" value="Genomic_DNA"/>
</dbReference>
<dbReference type="Proteomes" id="UP000245060">
    <property type="component" value="Unassembled WGS sequence"/>
</dbReference>
<evidence type="ECO:0000313" key="2">
    <source>
        <dbReference type="EMBL" id="GKU73849.1"/>
    </source>
</evidence>
<dbReference type="Proteomes" id="UP001139505">
    <property type="component" value="Unassembled WGS sequence"/>
</dbReference>
<reference evidence="2" key="3">
    <citation type="journal article" date="2022" name="Microbiol. Resour. Announc.">
        <title>Draft Genome Sequences of Eight Mycobacterium montefiorense Strains Isolated from Salamanders in Captivity.</title>
        <authorList>
            <person name="Komine T."/>
            <person name="Ihara H."/>
            <person name="Fukano H."/>
            <person name="Hoshino Y."/>
            <person name="Kurata O."/>
            <person name="Wada S."/>
        </authorList>
    </citation>
    <scope>NUCLEOTIDE SEQUENCE</scope>
    <source>
        <strain evidence="2">NJB18185</strain>
    </source>
</reference>
<comment type="caution">
    <text evidence="2">The sequence shown here is derived from an EMBL/GenBank/DDBJ whole genome shotgun (WGS) entry which is preliminary data.</text>
</comment>
<reference evidence="1" key="1">
    <citation type="journal article" date="2018" name="Genome Announc.">
        <title>Draft Genome Sequence of Mycobacterium montefiorense Isolated from Japanese Black Salamander (Hynobius nigrescens).</title>
        <authorList>
            <person name="Fukano H."/>
            <person name="Yoshida M."/>
            <person name="Shimizu A."/>
            <person name="Iwao H."/>
            <person name="Katayama Y."/>
            <person name="Omatsu T."/>
            <person name="Mizutani T."/>
            <person name="Kurata O."/>
            <person name="Wada S."/>
            <person name="Hoshino Y."/>
        </authorList>
    </citation>
    <scope>NUCLEOTIDE SEQUENCE</scope>
    <source>
        <strain evidence="1">BS</strain>
    </source>
</reference>
<name>A0AA37PPJ6_9MYCO</name>
<proteinExistence type="predicted"/>
<reference evidence="3" key="2">
    <citation type="submission" date="2018-04" db="EMBL/GenBank/DDBJ databases">
        <title>Draft genome sequence of Mycobacterium montefiorense isolated from Japanese black salamander.</title>
        <authorList>
            <person name="Fukano H."/>
            <person name="Yoshida M."/>
            <person name="Shimizu A."/>
            <person name="Iwao H."/>
            <person name="Kurata O."/>
            <person name="Katayama Y."/>
            <person name="Omatsu T."/>
            <person name="Mizutani T."/>
            <person name="Wada S."/>
            <person name="Hoshino Y."/>
        </authorList>
    </citation>
    <scope>NUCLEOTIDE SEQUENCE [LARGE SCALE GENOMIC DNA]</scope>
    <source>
        <strain evidence="3">BS</strain>
    </source>
</reference>
<dbReference type="AlphaFoldDB" id="A0AA37PPJ6"/>
<gene>
    <name evidence="1" type="ORF">MmonteBS_49680</name>
    <name evidence="2" type="ORF">NJB18185_36200</name>
</gene>
<organism evidence="2 4">
    <name type="scientific">Mycobacterium montefiorense</name>
    <dbReference type="NCBI Taxonomy" id="154654"/>
    <lineage>
        <taxon>Bacteria</taxon>
        <taxon>Bacillati</taxon>
        <taxon>Actinomycetota</taxon>
        <taxon>Actinomycetes</taxon>
        <taxon>Mycobacteriales</taxon>
        <taxon>Mycobacteriaceae</taxon>
        <taxon>Mycobacterium</taxon>
        <taxon>Mycobacterium simiae complex</taxon>
    </lineage>
</organism>
<sequence>MGAELWWQLPGGAPPGSSQAMPAHPDSTAVNVEIADAMRSRARRLQLVQRLAHYRLTVSPVLISRTGAGYCPRQGRQAGLGLGRPEAG</sequence>
<protein>
    <submittedName>
        <fullName evidence="2">Uncharacterized protein</fullName>
    </submittedName>
</protein>
<evidence type="ECO:0000313" key="1">
    <source>
        <dbReference type="EMBL" id="GBG40596.1"/>
    </source>
</evidence>
<accession>A0AA37PPJ6</accession>
<evidence type="ECO:0000313" key="3">
    <source>
        <dbReference type="Proteomes" id="UP000245060"/>
    </source>
</evidence>
<evidence type="ECO:0000313" key="4">
    <source>
        <dbReference type="Proteomes" id="UP001139505"/>
    </source>
</evidence>
<keyword evidence="3" id="KW-1185">Reference proteome</keyword>
<dbReference type="EMBL" id="BQYH01000027">
    <property type="protein sequence ID" value="GKU73849.1"/>
    <property type="molecule type" value="Genomic_DNA"/>
</dbReference>
<reference evidence="2" key="4">
    <citation type="submission" date="2022-04" db="EMBL/GenBank/DDBJ databases">
        <authorList>
            <person name="Komine T."/>
            <person name="Fukano H."/>
            <person name="Wada S."/>
        </authorList>
    </citation>
    <scope>NUCLEOTIDE SEQUENCE</scope>
    <source>
        <strain evidence="2">NJB18185</strain>
    </source>
</reference>